<sequence>MERLMVAGVMEAGDGDRQVGEGGMNMWRNGYAVMVVGVMEAGDGDRQVGGEGSVHAVIWKLDMVCVSGE</sequence>
<name>A0ACB9C6L7_ARCLA</name>
<accession>A0ACB9C6L7</accession>
<reference evidence="1 2" key="2">
    <citation type="journal article" date="2022" name="Mol. Ecol. Resour.">
        <title>The genomes of chicory, endive, great burdock and yacon provide insights into Asteraceae paleo-polyploidization history and plant inulin production.</title>
        <authorList>
            <person name="Fan W."/>
            <person name="Wang S."/>
            <person name="Wang H."/>
            <person name="Wang A."/>
            <person name="Jiang F."/>
            <person name="Liu H."/>
            <person name="Zhao H."/>
            <person name="Xu D."/>
            <person name="Zhang Y."/>
        </authorList>
    </citation>
    <scope>NUCLEOTIDE SEQUENCE [LARGE SCALE GENOMIC DNA]</scope>
    <source>
        <strain evidence="2">cv. Niubang</strain>
    </source>
</reference>
<evidence type="ECO:0000313" key="1">
    <source>
        <dbReference type="EMBL" id="KAI3729880.1"/>
    </source>
</evidence>
<gene>
    <name evidence="1" type="ORF">L6452_18552</name>
</gene>
<evidence type="ECO:0000313" key="2">
    <source>
        <dbReference type="Proteomes" id="UP001055879"/>
    </source>
</evidence>
<dbReference type="EMBL" id="CM042051">
    <property type="protein sequence ID" value="KAI3729880.1"/>
    <property type="molecule type" value="Genomic_DNA"/>
</dbReference>
<reference evidence="2" key="1">
    <citation type="journal article" date="2022" name="Mol. Ecol. Resour.">
        <title>The genomes of chicory, endive, great burdock and yacon provide insights into Asteraceae palaeo-polyploidization history and plant inulin production.</title>
        <authorList>
            <person name="Fan W."/>
            <person name="Wang S."/>
            <person name="Wang H."/>
            <person name="Wang A."/>
            <person name="Jiang F."/>
            <person name="Liu H."/>
            <person name="Zhao H."/>
            <person name="Xu D."/>
            <person name="Zhang Y."/>
        </authorList>
    </citation>
    <scope>NUCLEOTIDE SEQUENCE [LARGE SCALE GENOMIC DNA]</scope>
    <source>
        <strain evidence="2">cv. Niubang</strain>
    </source>
</reference>
<keyword evidence="2" id="KW-1185">Reference proteome</keyword>
<dbReference type="Proteomes" id="UP001055879">
    <property type="component" value="Linkage Group LG05"/>
</dbReference>
<comment type="caution">
    <text evidence="1">The sequence shown here is derived from an EMBL/GenBank/DDBJ whole genome shotgun (WGS) entry which is preliminary data.</text>
</comment>
<protein>
    <submittedName>
        <fullName evidence="1">Uncharacterized protein</fullName>
    </submittedName>
</protein>
<organism evidence="1 2">
    <name type="scientific">Arctium lappa</name>
    <name type="common">Greater burdock</name>
    <name type="synonym">Lappa major</name>
    <dbReference type="NCBI Taxonomy" id="4217"/>
    <lineage>
        <taxon>Eukaryota</taxon>
        <taxon>Viridiplantae</taxon>
        <taxon>Streptophyta</taxon>
        <taxon>Embryophyta</taxon>
        <taxon>Tracheophyta</taxon>
        <taxon>Spermatophyta</taxon>
        <taxon>Magnoliopsida</taxon>
        <taxon>eudicotyledons</taxon>
        <taxon>Gunneridae</taxon>
        <taxon>Pentapetalae</taxon>
        <taxon>asterids</taxon>
        <taxon>campanulids</taxon>
        <taxon>Asterales</taxon>
        <taxon>Asteraceae</taxon>
        <taxon>Carduoideae</taxon>
        <taxon>Cardueae</taxon>
        <taxon>Arctiinae</taxon>
        <taxon>Arctium</taxon>
    </lineage>
</organism>
<proteinExistence type="predicted"/>